<dbReference type="EnsemblMetazoa" id="ACOM041177-RA">
    <property type="protein sequence ID" value="ACOM041177-PA.1"/>
    <property type="gene ID" value="ACOM041177"/>
</dbReference>
<evidence type="ECO:0000256" key="1">
    <source>
        <dbReference type="SAM" id="MobiDB-lite"/>
    </source>
</evidence>
<name>A0A8W7Q1G4_ANOCL</name>
<protein>
    <submittedName>
        <fullName evidence="2">Uncharacterized protein</fullName>
    </submittedName>
</protein>
<reference evidence="2" key="1">
    <citation type="submission" date="2022-08" db="UniProtKB">
        <authorList>
            <consortium name="EnsemblMetazoa"/>
        </authorList>
    </citation>
    <scope>IDENTIFICATION</scope>
</reference>
<evidence type="ECO:0000313" key="2">
    <source>
        <dbReference type="EnsemblMetazoa" id="ACOM041177-PA.1"/>
    </source>
</evidence>
<dbReference type="AlphaFoldDB" id="A0A8W7Q1G4"/>
<sequence length="338" mass="37729">MGGEQIATCLGRRALFAVRFLERGKGGLELFVRILDELLALLVRQLEHTAEEDLGDQLCQAYPAGRVIHHVREDHVDPPHRAYRAVLHCQRYPCLLEVLPGQANLADRSAHAQEDLVCLSVLVDHQRPAGQFHHAVHALPSVRMDPAVLAVLEVPERLAFPVYRGFRSVPCLPYVQQFLVDPAFLVIPPGLCLRSGQAVLEVPVVPVHPVVHRFLAFRECLARRLLHAFLAGLALHSAQEVPALVAPDVPSNQEHRAYREVPVDLADQPDLAVQPHHHHRPHHLFRAGRAVHVDRVALQLRRVQVHPVHHAIPGILAVPLGRTDREDPEGQLDRPEPA</sequence>
<proteinExistence type="predicted"/>
<feature type="region of interest" description="Disordered" evidence="1">
    <location>
        <begin position="319"/>
        <end position="338"/>
    </location>
</feature>
<accession>A0A8W7Q1G4</accession>
<dbReference type="Proteomes" id="UP000075882">
    <property type="component" value="Unassembled WGS sequence"/>
</dbReference>
<organism evidence="2">
    <name type="scientific">Anopheles coluzzii</name>
    <name type="common">African malaria mosquito</name>
    <dbReference type="NCBI Taxonomy" id="1518534"/>
    <lineage>
        <taxon>Eukaryota</taxon>
        <taxon>Metazoa</taxon>
        <taxon>Ecdysozoa</taxon>
        <taxon>Arthropoda</taxon>
        <taxon>Hexapoda</taxon>
        <taxon>Insecta</taxon>
        <taxon>Pterygota</taxon>
        <taxon>Neoptera</taxon>
        <taxon>Endopterygota</taxon>
        <taxon>Diptera</taxon>
        <taxon>Nematocera</taxon>
        <taxon>Culicoidea</taxon>
        <taxon>Culicidae</taxon>
        <taxon>Anophelinae</taxon>
        <taxon>Anopheles</taxon>
    </lineage>
</organism>